<dbReference type="PANTHER" id="PTHR22917">
    <property type="entry name" value="HEMOPEXIN DOMAIN-CONTAINING PROTEIN"/>
    <property type="match status" value="1"/>
</dbReference>
<dbReference type="PANTHER" id="PTHR22917:SF6">
    <property type="entry name" value="EG:8D8.2 PROTEIN-RELATED"/>
    <property type="match status" value="1"/>
</dbReference>
<dbReference type="Pfam" id="PF01822">
    <property type="entry name" value="WSC"/>
    <property type="match status" value="1"/>
</dbReference>
<gene>
    <name evidence="4" type="ORF">VHUM_03085</name>
</gene>
<comment type="caution">
    <text evidence="4">The sequence shown here is derived from an EMBL/GenBank/DDBJ whole genome shotgun (WGS) entry which is preliminary data.</text>
</comment>
<sequence>MAPVANLLLLALAASSPSASAAPVDGLLSLPRRAVDAVRRYYGDVGGLTKPPPLPNKRAVLPEGWSYAGCVNESWGQRLLSGFSFSSQANDPLVCITNCAKRGFKLAGTEFGDECYCANEFTGTGGGSVVPDSYCKKPCAGDASEVCGDAWYLSFYTFNSTDGGVYCPTASTSAGPTSTTATTATTETTTTTTAATTTTADTTTTTAETTTTTGTTTTDATTTTTTGTTTTDATTTTTTTAATTTTEATATTTTTAAPTTTTASTPPRSNLPHYVWAHHMVGLTYSYTPSDWSGDVSTAKAYGVDGFALNMGNDYWGPAQVDAAYAAAEAQGGFKLFLSFDMTSMSCGSAADATTLVNLVKAHASSPAQALVDGKVLVSTFAGSSCTFGSGGVNGWQTQFVDALKAQGINIFFVPSIFSDPSSFSSYTWMDGELNWNSAWPMGNFDISLASTDAAYLAGLGSKAYMTAISPFFFTHFGPSTYNKNWLYRSDDWLYCTRWEEVIALRGTSTMTEILTWNDFGESSYIGPIKGDLPATSSTWVDGFDHTGLAQLTAYYAAAYKTGAYPAITKDSITLWSRPHPAAATASNDPVGRPTNAGWTSDFLYAVVLATAPATVTLTSGTTSQTFQVGAGLSKLKLASAPGGIGGSVARNGNTVVEYSSGSAFQYTENPVTYNYNYFVGSA</sequence>
<dbReference type="GO" id="GO:0051118">
    <property type="term" value="F:glucan endo-1,3-alpha-glucosidase activity"/>
    <property type="evidence" value="ECO:0007669"/>
    <property type="project" value="InterPro"/>
</dbReference>
<dbReference type="AlphaFoldDB" id="A0A7D8Z1U9"/>
<dbReference type="PROSITE" id="PS51212">
    <property type="entry name" value="WSC"/>
    <property type="match status" value="1"/>
</dbReference>
<evidence type="ECO:0000259" key="3">
    <source>
        <dbReference type="PROSITE" id="PS51212"/>
    </source>
</evidence>
<evidence type="ECO:0000256" key="2">
    <source>
        <dbReference type="SAM" id="SignalP"/>
    </source>
</evidence>
<feature type="region of interest" description="Disordered" evidence="1">
    <location>
        <begin position="172"/>
        <end position="267"/>
    </location>
</feature>
<proteinExistence type="predicted"/>
<reference evidence="4 5" key="1">
    <citation type="journal article" date="2019" name="PLoS Genet.">
        <title>Convergent evolution of linked mating-type loci in basidiomycete fungi.</title>
        <authorList>
            <person name="Sun S."/>
            <person name="Coelho M.A."/>
            <person name="Heitman J."/>
            <person name="Nowrousian M."/>
        </authorList>
    </citation>
    <scope>NUCLEOTIDE SEQUENCE [LARGE SCALE GENOMIC DNA]</scope>
    <source>
        <strain evidence="4 5">CBS 4282</strain>
    </source>
</reference>
<dbReference type="InterPro" id="IPR002889">
    <property type="entry name" value="WSC_carb-bd"/>
</dbReference>
<evidence type="ECO:0000313" key="5">
    <source>
        <dbReference type="Proteomes" id="UP000473826"/>
    </source>
</evidence>
<evidence type="ECO:0000313" key="4">
    <source>
        <dbReference type="EMBL" id="TXT07365.1"/>
    </source>
</evidence>
<dbReference type="EMBL" id="QKWK01000008">
    <property type="protein sequence ID" value="TXT07365.1"/>
    <property type="molecule type" value="Genomic_DNA"/>
</dbReference>
<feature type="signal peptide" evidence="2">
    <location>
        <begin position="1"/>
        <end position="21"/>
    </location>
</feature>
<name>A0A7D8Z1U9_VANHU</name>
<dbReference type="Gene3D" id="3.20.20.80">
    <property type="entry name" value="Glycosidases"/>
    <property type="match status" value="1"/>
</dbReference>
<organism evidence="4 5">
    <name type="scientific">Vanrija humicola</name>
    <name type="common">Yeast</name>
    <name type="synonym">Cryptococcus humicola</name>
    <dbReference type="NCBI Taxonomy" id="5417"/>
    <lineage>
        <taxon>Eukaryota</taxon>
        <taxon>Fungi</taxon>
        <taxon>Dikarya</taxon>
        <taxon>Basidiomycota</taxon>
        <taxon>Agaricomycotina</taxon>
        <taxon>Tremellomycetes</taxon>
        <taxon>Trichosporonales</taxon>
        <taxon>Trichosporonaceae</taxon>
        <taxon>Vanrija</taxon>
    </lineage>
</organism>
<keyword evidence="5" id="KW-1185">Reference proteome</keyword>
<dbReference type="OrthoDB" id="3257981at2759"/>
<dbReference type="CDD" id="cd11577">
    <property type="entry name" value="GH71"/>
    <property type="match status" value="1"/>
</dbReference>
<dbReference type="Proteomes" id="UP000473826">
    <property type="component" value="Unassembled WGS sequence"/>
</dbReference>
<protein>
    <recommendedName>
        <fullName evidence="3">WSC domain-containing protein</fullName>
    </recommendedName>
</protein>
<feature type="compositionally biased region" description="Low complexity" evidence="1">
    <location>
        <begin position="172"/>
        <end position="265"/>
    </location>
</feature>
<dbReference type="InterPro" id="IPR005197">
    <property type="entry name" value="Glyco_hydro_71"/>
</dbReference>
<accession>A0A7D8Z1U9</accession>
<evidence type="ECO:0000256" key="1">
    <source>
        <dbReference type="SAM" id="MobiDB-lite"/>
    </source>
</evidence>
<feature type="domain" description="WSC" evidence="3">
    <location>
        <begin position="64"/>
        <end position="159"/>
    </location>
</feature>
<dbReference type="Pfam" id="PF03659">
    <property type="entry name" value="Glyco_hydro_71"/>
    <property type="match status" value="1"/>
</dbReference>
<feature type="chain" id="PRO_5028951178" description="WSC domain-containing protein" evidence="2">
    <location>
        <begin position="22"/>
        <end position="683"/>
    </location>
</feature>
<dbReference type="SMART" id="SM00321">
    <property type="entry name" value="WSC"/>
    <property type="match status" value="1"/>
</dbReference>
<dbReference type="InterPro" id="IPR051298">
    <property type="entry name" value="Heme_transport/Cell_adhesion"/>
</dbReference>
<keyword evidence="2" id="KW-0732">Signal</keyword>